<feature type="transmembrane region" description="Helical" evidence="6">
    <location>
        <begin position="108"/>
        <end position="128"/>
    </location>
</feature>
<dbReference type="InterPro" id="IPR011701">
    <property type="entry name" value="MFS"/>
</dbReference>
<dbReference type="RefSeq" id="WP_013336689.1">
    <property type="nucleotide sequence ID" value="NC_014537.1"/>
</dbReference>
<dbReference type="CDD" id="cd17504">
    <property type="entry name" value="MFS_MMR_MDR_like"/>
    <property type="match status" value="1"/>
</dbReference>
<dbReference type="SUPFAM" id="SSF103473">
    <property type="entry name" value="MFS general substrate transporter"/>
    <property type="match status" value="1"/>
</dbReference>
<keyword evidence="4 6" id="KW-1133">Transmembrane helix</keyword>
<evidence type="ECO:0000313" key="9">
    <source>
        <dbReference type="Proteomes" id="UP000006681"/>
    </source>
</evidence>
<dbReference type="GO" id="GO:0022857">
    <property type="term" value="F:transmembrane transporter activity"/>
    <property type="evidence" value="ECO:0007669"/>
    <property type="project" value="InterPro"/>
</dbReference>
<dbReference type="HOGENOM" id="CLU_000960_34_0_2"/>
<feature type="transmembrane region" description="Helical" evidence="6">
    <location>
        <begin position="365"/>
        <end position="389"/>
    </location>
</feature>
<feature type="transmembrane region" description="Helical" evidence="6">
    <location>
        <begin position="306"/>
        <end position="327"/>
    </location>
</feature>
<keyword evidence="3 6" id="KW-0812">Transmembrane</keyword>
<comment type="subcellular location">
    <subcellularLocation>
        <location evidence="1">Membrane</location>
        <topology evidence="1">Multi-pass membrane protein</topology>
    </subcellularLocation>
</comment>
<reference evidence="9" key="2">
    <citation type="journal article" date="2010" name="Stand. Genomic Sci.">
        <title>Complete genome sequence of Vulcanisaeta distributa type strain (IC-017T).</title>
        <authorList>
            <person name="Mavromatis K."/>
            <person name="Sikorski J."/>
            <person name="Pabst E."/>
            <person name="Teshima H."/>
            <person name="Lapidus A."/>
            <person name="Lucas S."/>
            <person name="Nolan M."/>
            <person name="Glavina Del Rio T."/>
            <person name="Cheng J."/>
            <person name="Bruce D."/>
            <person name="Goodwin L."/>
            <person name="Pitluck S."/>
            <person name="Liolios K."/>
            <person name="Ivanova N."/>
            <person name="Mikhailova N."/>
            <person name="Pati A."/>
            <person name="Chen A."/>
            <person name="Palaniappan K."/>
            <person name="Land M."/>
            <person name="Hauser L."/>
            <person name="Chang Y."/>
            <person name="Jeffries C."/>
            <person name="Rohde M."/>
            <person name="Spring S."/>
            <person name="Goker M."/>
            <person name="Wirth R."/>
            <person name="Woyke T."/>
            <person name="Bristow J."/>
            <person name="Eisen J."/>
            <person name="Markowitz V."/>
            <person name="Hugenholtz P."/>
            <person name="Klenk H."/>
            <person name="Kyrpides N."/>
        </authorList>
    </citation>
    <scope>NUCLEOTIDE SEQUENCE [LARGE SCALE GENOMIC DNA]</scope>
    <source>
        <strain evidence="9">DSM 14429 / JCM 11212 / NBRC 100878 / IC-017</strain>
    </source>
</reference>
<feature type="transmembrane region" description="Helical" evidence="6">
    <location>
        <begin position="339"/>
        <end position="359"/>
    </location>
</feature>
<dbReference type="EMBL" id="CP002100">
    <property type="protein sequence ID" value="ADN50964.1"/>
    <property type="molecule type" value="Genomic_DNA"/>
</dbReference>
<dbReference type="Proteomes" id="UP000006681">
    <property type="component" value="Chromosome"/>
</dbReference>
<feature type="transmembrane region" description="Helical" evidence="6">
    <location>
        <begin position="140"/>
        <end position="164"/>
    </location>
</feature>
<feature type="transmembrane region" description="Helical" evidence="6">
    <location>
        <begin position="202"/>
        <end position="221"/>
    </location>
</feature>
<feature type="transmembrane region" description="Helical" evidence="6">
    <location>
        <begin position="53"/>
        <end position="71"/>
    </location>
</feature>
<feature type="transmembrane region" description="Helical" evidence="6">
    <location>
        <begin position="273"/>
        <end position="294"/>
    </location>
</feature>
<gene>
    <name evidence="8" type="ordered locus">Vdis_1582</name>
</gene>
<dbReference type="Gene3D" id="1.20.1250.20">
    <property type="entry name" value="MFS general substrate transporter like domains"/>
    <property type="match status" value="1"/>
</dbReference>
<feature type="transmembrane region" description="Helical" evidence="6">
    <location>
        <begin position="83"/>
        <end position="102"/>
    </location>
</feature>
<feature type="transmembrane region" description="Helical" evidence="6">
    <location>
        <begin position="409"/>
        <end position="429"/>
    </location>
</feature>
<feature type="domain" description="Major facilitator superfamily (MFS) profile" evidence="7">
    <location>
        <begin position="17"/>
        <end position="472"/>
    </location>
</feature>
<dbReference type="InterPro" id="IPR020846">
    <property type="entry name" value="MFS_dom"/>
</dbReference>
<dbReference type="eggNOG" id="arCOG00144">
    <property type="taxonomic scope" value="Archaea"/>
</dbReference>
<keyword evidence="9" id="KW-1185">Reference proteome</keyword>
<keyword evidence="2" id="KW-0813">Transport</keyword>
<evidence type="ECO:0000256" key="1">
    <source>
        <dbReference type="ARBA" id="ARBA00004141"/>
    </source>
</evidence>
<name>E1QTH1_VULDI</name>
<feature type="transmembrane region" description="Helical" evidence="6">
    <location>
        <begin position="233"/>
        <end position="253"/>
    </location>
</feature>
<dbReference type="PRINTS" id="PR01036">
    <property type="entry name" value="TCRTETB"/>
</dbReference>
<feature type="transmembrane region" description="Helical" evidence="6">
    <location>
        <begin position="449"/>
        <end position="467"/>
    </location>
</feature>
<organism evidence="8 9">
    <name type="scientific">Vulcanisaeta distributa (strain DSM 14429 / JCM 11212 / NBRC 100878 / IC-017)</name>
    <dbReference type="NCBI Taxonomy" id="572478"/>
    <lineage>
        <taxon>Archaea</taxon>
        <taxon>Thermoproteota</taxon>
        <taxon>Thermoprotei</taxon>
        <taxon>Thermoproteales</taxon>
        <taxon>Thermoproteaceae</taxon>
        <taxon>Vulcanisaeta</taxon>
    </lineage>
</organism>
<dbReference type="PROSITE" id="PS50850">
    <property type="entry name" value="MFS"/>
    <property type="match status" value="1"/>
</dbReference>
<evidence type="ECO:0000313" key="8">
    <source>
        <dbReference type="EMBL" id="ADN50964.1"/>
    </source>
</evidence>
<dbReference type="OrthoDB" id="117970at2157"/>
<dbReference type="STRING" id="572478.Vdis_1582"/>
<dbReference type="GeneID" id="9752519"/>
<reference evidence="8 9" key="1">
    <citation type="journal article" date="2010" name="Stand. Genomic Sci.">
        <title>Complete genome sequence of Vulcanisaeta distributa type strain (IC-017).</title>
        <authorList>
            <person name="Mavromatis K."/>
            <person name="Sikorski J."/>
            <person name="Pabst E."/>
            <person name="Teshima H."/>
            <person name="Lapidus A."/>
            <person name="Lucas S."/>
            <person name="Nolan M."/>
            <person name="Glavina Del Rio T."/>
            <person name="Cheng J.F."/>
            <person name="Bruce D."/>
            <person name="Goodwin L."/>
            <person name="Pitluck S."/>
            <person name="Liolios K."/>
            <person name="Ivanova N."/>
            <person name="Mikhailova N."/>
            <person name="Pati A."/>
            <person name="Chen A."/>
            <person name="Palaniappan K."/>
            <person name="Land M."/>
            <person name="Hauser L."/>
            <person name="Chang Y.J."/>
            <person name="Jeffries C.D."/>
            <person name="Rohde M."/>
            <person name="Spring S."/>
            <person name="Goker M."/>
            <person name="Wirth R."/>
            <person name="Woyke T."/>
            <person name="Bristow J."/>
            <person name="Eisen J.A."/>
            <person name="Markowitz V."/>
            <person name="Hugenholtz P."/>
            <person name="Klenk H.P."/>
            <person name="Kyrpides N.C."/>
        </authorList>
    </citation>
    <scope>NUCLEOTIDE SEQUENCE [LARGE SCALE GENOMIC DNA]</scope>
    <source>
        <strain evidence="9">DSM 14429 / JCM 11212 / NBRC 100878 / IC-017</strain>
    </source>
</reference>
<evidence type="ECO:0000256" key="5">
    <source>
        <dbReference type="ARBA" id="ARBA00023136"/>
    </source>
</evidence>
<dbReference type="PANTHER" id="PTHR42718:SF9">
    <property type="entry name" value="MAJOR FACILITATOR SUPERFAMILY MULTIDRUG TRANSPORTER MFSC"/>
    <property type="match status" value="1"/>
</dbReference>
<dbReference type="PANTHER" id="PTHR42718">
    <property type="entry name" value="MAJOR FACILITATOR SUPERFAMILY MULTIDRUG TRANSPORTER MFSC"/>
    <property type="match status" value="1"/>
</dbReference>
<dbReference type="GO" id="GO:0016020">
    <property type="term" value="C:membrane"/>
    <property type="evidence" value="ECO:0007669"/>
    <property type="project" value="UniProtKB-SubCell"/>
</dbReference>
<evidence type="ECO:0000256" key="3">
    <source>
        <dbReference type="ARBA" id="ARBA00022692"/>
    </source>
</evidence>
<protein>
    <submittedName>
        <fullName evidence="8">Major facilitator superfamily MFS_1</fullName>
    </submittedName>
</protein>
<proteinExistence type="predicted"/>
<accession>E1QTH1</accession>
<dbReference type="Gene3D" id="1.20.1720.10">
    <property type="entry name" value="Multidrug resistance protein D"/>
    <property type="match status" value="1"/>
</dbReference>
<evidence type="ECO:0000256" key="6">
    <source>
        <dbReference type="SAM" id="Phobius"/>
    </source>
</evidence>
<sequence>MIRDLGGIRLSSEAWRYLAVLASISIIAMYVEMVVMPSLPTIEKQYGVTESEVSWVLSSETLAGLALAPILGKLADSYGRKKVLLIVLIVYFIAVFFTSMAPTYPILIMLRAIQGIGLSINPIGYTLLREKLPPREWPVAQGIIASTFAIGAAVALPIGAYLAQYYSWQFAYETALPILAVLILMAYLVLPESEARVSESIDYIGLALLAISFVIIGYSFTEAPTWGWLSENFWLGIALGLAILFLFISHELLTQNPIINIGDFANPNIAVPLLSSFVAGFGMFLSFQALVYMFELPRPIGYGMTILRTGLTLAPIALIMLFAGPLYGILMNTIGYRRVLITTSGIAAIGGLLMATTVYVHELMITIVVMIISMIGIAGMTVTRITLLISSVSRDRMATMTGTNTAMRLMGNTLGPVIAGSLETTYRTPLLAYYLNGMPIFYEVPGKESFVLSFVISSITAFIVMIMSTKITR</sequence>
<dbReference type="Pfam" id="PF07690">
    <property type="entry name" value="MFS_1"/>
    <property type="match status" value="1"/>
</dbReference>
<evidence type="ECO:0000259" key="7">
    <source>
        <dbReference type="PROSITE" id="PS50850"/>
    </source>
</evidence>
<keyword evidence="5 6" id="KW-0472">Membrane</keyword>
<evidence type="ECO:0000256" key="4">
    <source>
        <dbReference type="ARBA" id="ARBA00022989"/>
    </source>
</evidence>
<feature type="transmembrane region" description="Helical" evidence="6">
    <location>
        <begin position="14"/>
        <end position="33"/>
    </location>
</feature>
<dbReference type="KEGG" id="vdi:Vdis_1582"/>
<dbReference type="AlphaFoldDB" id="E1QTH1"/>
<feature type="transmembrane region" description="Helical" evidence="6">
    <location>
        <begin position="170"/>
        <end position="190"/>
    </location>
</feature>
<evidence type="ECO:0000256" key="2">
    <source>
        <dbReference type="ARBA" id="ARBA00022448"/>
    </source>
</evidence>
<dbReference type="InterPro" id="IPR036259">
    <property type="entry name" value="MFS_trans_sf"/>
</dbReference>